<organism evidence="2 3">
    <name type="scientific">Stentor coeruleus</name>
    <dbReference type="NCBI Taxonomy" id="5963"/>
    <lineage>
        <taxon>Eukaryota</taxon>
        <taxon>Sar</taxon>
        <taxon>Alveolata</taxon>
        <taxon>Ciliophora</taxon>
        <taxon>Postciliodesmatophora</taxon>
        <taxon>Heterotrichea</taxon>
        <taxon>Heterotrichida</taxon>
        <taxon>Stentoridae</taxon>
        <taxon>Stentor</taxon>
    </lineage>
</organism>
<dbReference type="AlphaFoldDB" id="A0A1R2BU40"/>
<sequence>MSLKFEDIVEDLKKAKYSISALRKERDHLKDTILSLEESQKESLSRQKSLIEENKLLRSKLSTSAPSTLKEEVCIKISQLFHKFTSSEYSKISHDSFLTSSNLINLIQKNQFLLASSHLCDILLKIYPYDSSQKNIYRHEKNMSKSYKTQDFYTQRSIEKSYADSIVRSEPLLHNDSDYSKLFNESTALIRLLEKQNSRIGEISKNFSSLVGNKTHKISKSMANLRVPEFNKSADVFDDYP</sequence>
<reference evidence="2 3" key="1">
    <citation type="submission" date="2016-11" db="EMBL/GenBank/DDBJ databases">
        <title>The macronuclear genome of Stentor coeruleus: a giant cell with tiny introns.</title>
        <authorList>
            <person name="Slabodnick M."/>
            <person name="Ruby J.G."/>
            <person name="Reiff S.B."/>
            <person name="Swart E.C."/>
            <person name="Gosai S."/>
            <person name="Prabakaran S."/>
            <person name="Witkowska E."/>
            <person name="Larue G.E."/>
            <person name="Fisher S."/>
            <person name="Freeman R.M."/>
            <person name="Gunawardena J."/>
            <person name="Chu W."/>
            <person name="Stover N.A."/>
            <person name="Gregory B.D."/>
            <person name="Nowacki M."/>
            <person name="Derisi J."/>
            <person name="Roy S.W."/>
            <person name="Marshall W.F."/>
            <person name="Sood P."/>
        </authorList>
    </citation>
    <scope>NUCLEOTIDE SEQUENCE [LARGE SCALE GENOMIC DNA]</scope>
    <source>
        <strain evidence="2">WM001</strain>
    </source>
</reference>
<proteinExistence type="predicted"/>
<accession>A0A1R2BU40</accession>
<gene>
    <name evidence="2" type="ORF">SteCoe_19640</name>
</gene>
<protein>
    <submittedName>
        <fullName evidence="2">Uncharacterized protein</fullName>
    </submittedName>
</protein>
<keyword evidence="3" id="KW-1185">Reference proteome</keyword>
<dbReference type="EMBL" id="MPUH01000435">
    <property type="protein sequence ID" value="OMJ80187.1"/>
    <property type="molecule type" value="Genomic_DNA"/>
</dbReference>
<evidence type="ECO:0000256" key="1">
    <source>
        <dbReference type="SAM" id="Coils"/>
    </source>
</evidence>
<feature type="coiled-coil region" evidence="1">
    <location>
        <begin position="12"/>
        <end position="54"/>
    </location>
</feature>
<dbReference type="Proteomes" id="UP000187209">
    <property type="component" value="Unassembled WGS sequence"/>
</dbReference>
<keyword evidence="1" id="KW-0175">Coiled coil</keyword>
<evidence type="ECO:0000313" key="3">
    <source>
        <dbReference type="Proteomes" id="UP000187209"/>
    </source>
</evidence>
<evidence type="ECO:0000313" key="2">
    <source>
        <dbReference type="EMBL" id="OMJ80187.1"/>
    </source>
</evidence>
<comment type="caution">
    <text evidence="2">The sequence shown here is derived from an EMBL/GenBank/DDBJ whole genome shotgun (WGS) entry which is preliminary data.</text>
</comment>
<name>A0A1R2BU40_9CILI</name>